<feature type="region of interest" description="Disordered" evidence="9">
    <location>
        <begin position="667"/>
        <end position="687"/>
    </location>
</feature>
<proteinExistence type="inferred from homology"/>
<dbReference type="InterPro" id="IPR012588">
    <property type="entry name" value="Exosome-assoc_fac_Rrp6_N"/>
</dbReference>
<dbReference type="FunFam" id="3.30.420.10:FF:000065">
    <property type="entry name" value="Protein RRP6-like 2 isoform A"/>
    <property type="match status" value="1"/>
</dbReference>
<dbReference type="GO" id="GO:0000467">
    <property type="term" value="P:exonucleolytic trimming to generate mature 3'-end of 5.8S rRNA from tricistronic rRNA transcript (SSU-rRNA, 5.8S rRNA, LSU-rRNA)"/>
    <property type="evidence" value="ECO:0007669"/>
    <property type="project" value="InterPro"/>
</dbReference>
<gene>
    <name evidence="11" type="primary">EXOSC10_3</name>
    <name evidence="11" type="ORF">g.53666</name>
</gene>
<accession>A0A1D1XHW5</accession>
<dbReference type="GO" id="GO:0000176">
    <property type="term" value="C:nuclear exosome (RNase complex)"/>
    <property type="evidence" value="ECO:0007669"/>
    <property type="project" value="InterPro"/>
</dbReference>
<keyword evidence="6" id="KW-0269">Exonuclease</keyword>
<keyword evidence="3" id="KW-0540">Nuclease</keyword>
<sequence length="980" mass="108390">SLSLCLSRLFGDPCELSLSLSHGEPFKTLEISPGAAEGAASMDADAPPQQEREADGLLELVKGPLAASAARLSAHSRDLPSGRDFHFYRSFDQFRSPAREIAARSESLLSSLGSSPSLSSGGRRQPQALLLPEDLDDAHDWVVNLNDGILERFSASMDEFKSSREEEEKGGAGRDRNRVADMEGGGFQMVYGKKGRKKKDAAAADGADEGGVEAGGGAFAVKVASRDKKAMGPRPQVPFHIPTIPRPQDVFKILVNNSNQPFEHVWLERSEDGSRFVHPLEKLSVLDFVDGNIGEDEPVKPPSIENTPCKLVEGVKELKELAAKLRNVDEFAVDLEHNHYRSFQGLTCLMQISTRAEDFIVDTLKLRIHVGPHLRELFKDPSKRKVMHGADRDILWLQRDFGIYVCNLFDTGQASRILQLERNSLEFLLHYFCGFTANKEYQQADWRLRPLPDDMLKYAREDTHYLLYIYDIMKRRLVSELSKSELGDSQLAEVYKRSYDVCMQLYEKELLTDASYLRIYGLNEANFNSQQLAVVVGLYEWRDKFARAEDESTGYILPNKTLLEIARQMPLTSGTLRRLIKSRHPNVDRLAGSVVGVIRNSIGNAASFEIVSEQLKKGHLEAAADEGVNDDVESPPVRGEHASAEAGTSQIEIVDGADSLGRTEEAETSVVHRVGDPKPGSSSVTGSPIEPCIRVAISSEEKMGHGLVLPLQSVKAVNVASIQVLKKPTGAFGALFWNSSNKRKLDPDPKGRKVERDKADVKLEQIKSSVTLPFHSFAGSVGESRFGSDRAMTHAKPQHPEPLTHQELEQRLDVKVEDIIALTNESEDPQSSPETPSGGDSSRHRGWFPELLQNGSAAGSGVEMNMTVEPMSLAELSSSFRKCLPTEQTRRRKDIQKEGTVVPLQPFDYAAGRKEVRFGDGQDRQSLAEDDDSLRASISVKGRRKGSAPGRVRGEERADFQPPRRCQAFPASGNRSATFH</sequence>
<dbReference type="PANTHER" id="PTHR12124">
    <property type="entry name" value="POLYMYOSITIS/SCLERODERMA AUTOANTIGEN-RELATED"/>
    <property type="match status" value="1"/>
</dbReference>
<dbReference type="SMART" id="SM00341">
    <property type="entry name" value="HRDC"/>
    <property type="match status" value="1"/>
</dbReference>
<feature type="region of interest" description="Disordered" evidence="9">
    <location>
        <begin position="623"/>
        <end position="647"/>
    </location>
</feature>
<evidence type="ECO:0000256" key="8">
    <source>
        <dbReference type="ARBA" id="ARBA00043957"/>
    </source>
</evidence>
<feature type="region of interest" description="Disordered" evidence="9">
    <location>
        <begin position="823"/>
        <end position="847"/>
    </location>
</feature>
<keyword evidence="2" id="KW-0698">rRNA processing</keyword>
<dbReference type="GO" id="GO:0071037">
    <property type="term" value="P:nuclear polyadenylation-dependent snRNA catabolic process"/>
    <property type="evidence" value="ECO:0007669"/>
    <property type="project" value="TreeGrafter"/>
</dbReference>
<evidence type="ECO:0000256" key="1">
    <source>
        <dbReference type="ARBA" id="ARBA00004123"/>
    </source>
</evidence>
<organism evidence="11">
    <name type="scientific">Anthurium amnicola</name>
    <dbReference type="NCBI Taxonomy" id="1678845"/>
    <lineage>
        <taxon>Eukaryota</taxon>
        <taxon>Viridiplantae</taxon>
        <taxon>Streptophyta</taxon>
        <taxon>Embryophyta</taxon>
        <taxon>Tracheophyta</taxon>
        <taxon>Spermatophyta</taxon>
        <taxon>Magnoliopsida</taxon>
        <taxon>Liliopsida</taxon>
        <taxon>Araceae</taxon>
        <taxon>Pothoideae</taxon>
        <taxon>Potheae</taxon>
        <taxon>Anthurium</taxon>
    </lineage>
</organism>
<dbReference type="Gene3D" id="1.10.150.80">
    <property type="entry name" value="HRDC domain"/>
    <property type="match status" value="1"/>
</dbReference>
<comment type="similarity">
    <text evidence="8">Belongs to the exosome component 10/RRP6 family.</text>
</comment>
<dbReference type="SUPFAM" id="SSF47819">
    <property type="entry name" value="HRDC-like"/>
    <property type="match status" value="1"/>
</dbReference>
<dbReference type="Pfam" id="PF01612">
    <property type="entry name" value="DNA_pol_A_exo1"/>
    <property type="match status" value="1"/>
</dbReference>
<dbReference type="InterPro" id="IPR036397">
    <property type="entry name" value="RNaseH_sf"/>
</dbReference>
<keyword evidence="7" id="KW-0539">Nucleus</keyword>
<dbReference type="SMART" id="SM00474">
    <property type="entry name" value="35EXOc"/>
    <property type="match status" value="1"/>
</dbReference>
<feature type="compositionally biased region" description="Acidic residues" evidence="9">
    <location>
        <begin position="623"/>
        <end position="633"/>
    </location>
</feature>
<comment type="subcellular location">
    <subcellularLocation>
        <location evidence="1">Nucleus</location>
    </subcellularLocation>
</comment>
<evidence type="ECO:0000256" key="7">
    <source>
        <dbReference type="ARBA" id="ARBA00023242"/>
    </source>
</evidence>
<evidence type="ECO:0000313" key="11">
    <source>
        <dbReference type="EMBL" id="JAT41999.1"/>
    </source>
</evidence>
<dbReference type="GO" id="GO:0071051">
    <property type="term" value="P:poly(A)-dependent snoRNA 3'-end processing"/>
    <property type="evidence" value="ECO:0007669"/>
    <property type="project" value="TreeGrafter"/>
</dbReference>
<dbReference type="InterPro" id="IPR044876">
    <property type="entry name" value="HRDC_dom_sf"/>
</dbReference>
<feature type="compositionally biased region" description="Polar residues" evidence="9">
    <location>
        <begin position="829"/>
        <end position="840"/>
    </location>
</feature>
<feature type="domain" description="HRDC" evidence="10">
    <location>
        <begin position="528"/>
        <end position="608"/>
    </location>
</feature>
<dbReference type="GO" id="GO:0071036">
    <property type="term" value="P:nuclear polyadenylation-dependent snoRNA catabolic process"/>
    <property type="evidence" value="ECO:0007669"/>
    <property type="project" value="TreeGrafter"/>
</dbReference>
<dbReference type="GO" id="GO:0005730">
    <property type="term" value="C:nucleolus"/>
    <property type="evidence" value="ECO:0007669"/>
    <property type="project" value="TreeGrafter"/>
</dbReference>
<dbReference type="Pfam" id="PF00570">
    <property type="entry name" value="HRDC"/>
    <property type="match status" value="1"/>
</dbReference>
<dbReference type="GO" id="GO:0003727">
    <property type="term" value="F:single-stranded RNA binding"/>
    <property type="evidence" value="ECO:0007669"/>
    <property type="project" value="TreeGrafter"/>
</dbReference>
<dbReference type="GO" id="GO:0071035">
    <property type="term" value="P:nuclear polyadenylation-dependent rRNA catabolic process"/>
    <property type="evidence" value="ECO:0007669"/>
    <property type="project" value="TreeGrafter"/>
</dbReference>
<evidence type="ECO:0000256" key="9">
    <source>
        <dbReference type="SAM" id="MobiDB-lite"/>
    </source>
</evidence>
<evidence type="ECO:0000256" key="5">
    <source>
        <dbReference type="ARBA" id="ARBA00022835"/>
    </source>
</evidence>
<dbReference type="GO" id="GO:0071039">
    <property type="term" value="P:nuclear polyadenylation-dependent CUT catabolic process"/>
    <property type="evidence" value="ECO:0007669"/>
    <property type="project" value="TreeGrafter"/>
</dbReference>
<dbReference type="FunFam" id="1.10.150.80:FF:000001">
    <property type="entry name" value="Putative exosome component 10"/>
    <property type="match status" value="1"/>
</dbReference>
<dbReference type="InterPro" id="IPR049559">
    <property type="entry name" value="Rrp6p-like_exo"/>
</dbReference>
<dbReference type="GO" id="GO:0000175">
    <property type="term" value="F:3'-5'-RNA exonuclease activity"/>
    <property type="evidence" value="ECO:0007669"/>
    <property type="project" value="InterPro"/>
</dbReference>
<keyword evidence="4" id="KW-0378">Hydrolase</keyword>
<evidence type="ECO:0000256" key="6">
    <source>
        <dbReference type="ARBA" id="ARBA00022839"/>
    </source>
</evidence>
<dbReference type="CDD" id="cd06147">
    <property type="entry name" value="Rrp6p_like_exo"/>
    <property type="match status" value="1"/>
</dbReference>
<dbReference type="EMBL" id="GDJX01025937">
    <property type="protein sequence ID" value="JAT41999.1"/>
    <property type="molecule type" value="Transcribed_RNA"/>
</dbReference>
<dbReference type="Pfam" id="PF08066">
    <property type="entry name" value="PMC2NT"/>
    <property type="match status" value="1"/>
</dbReference>
<dbReference type="GO" id="GO:0071044">
    <property type="term" value="P:histone mRNA catabolic process"/>
    <property type="evidence" value="ECO:0007669"/>
    <property type="project" value="TreeGrafter"/>
</dbReference>
<dbReference type="SUPFAM" id="SSF53098">
    <property type="entry name" value="Ribonuclease H-like"/>
    <property type="match status" value="1"/>
</dbReference>
<dbReference type="Gene3D" id="3.30.420.10">
    <property type="entry name" value="Ribonuclease H-like superfamily/Ribonuclease H"/>
    <property type="match status" value="1"/>
</dbReference>
<keyword evidence="5" id="KW-0271">Exosome</keyword>
<dbReference type="InterPro" id="IPR002562">
    <property type="entry name" value="3'-5'_exonuclease_dom"/>
</dbReference>
<protein>
    <submittedName>
        <fullName evidence="11">Exosome component 10</fullName>
    </submittedName>
</protein>
<dbReference type="GO" id="GO:0000166">
    <property type="term" value="F:nucleotide binding"/>
    <property type="evidence" value="ECO:0007669"/>
    <property type="project" value="InterPro"/>
</dbReference>
<evidence type="ECO:0000256" key="3">
    <source>
        <dbReference type="ARBA" id="ARBA00022722"/>
    </source>
</evidence>
<dbReference type="InterPro" id="IPR012337">
    <property type="entry name" value="RNaseH-like_sf"/>
</dbReference>
<feature type="compositionally biased region" description="Basic and acidic residues" evidence="9">
    <location>
        <begin position="786"/>
        <end position="808"/>
    </location>
</feature>
<dbReference type="InterPro" id="IPR045092">
    <property type="entry name" value="Rrp6-like"/>
</dbReference>
<dbReference type="AlphaFoldDB" id="A0A1D1XHW5"/>
<dbReference type="GO" id="GO:0080188">
    <property type="term" value="P:gene silencing by siRNA-directed DNA methylation"/>
    <property type="evidence" value="ECO:0007669"/>
    <property type="project" value="UniProtKB-ARBA"/>
</dbReference>
<name>A0A1D1XHW5_9ARAE</name>
<evidence type="ECO:0000259" key="10">
    <source>
        <dbReference type="PROSITE" id="PS50967"/>
    </source>
</evidence>
<dbReference type="PANTHER" id="PTHR12124:SF47">
    <property type="entry name" value="EXOSOME COMPONENT 10"/>
    <property type="match status" value="1"/>
</dbReference>
<evidence type="ECO:0000256" key="4">
    <source>
        <dbReference type="ARBA" id="ARBA00022801"/>
    </source>
</evidence>
<dbReference type="GO" id="GO:0071038">
    <property type="term" value="P:TRAMP-dependent tRNA surveillance pathway"/>
    <property type="evidence" value="ECO:0007669"/>
    <property type="project" value="TreeGrafter"/>
</dbReference>
<dbReference type="InterPro" id="IPR002121">
    <property type="entry name" value="HRDC_dom"/>
</dbReference>
<reference evidence="11" key="1">
    <citation type="submission" date="2015-07" db="EMBL/GenBank/DDBJ databases">
        <title>Transcriptome Assembly of Anthurium amnicola.</title>
        <authorList>
            <person name="Suzuki J."/>
        </authorList>
    </citation>
    <scope>NUCLEOTIDE SEQUENCE</scope>
</reference>
<dbReference type="GO" id="GO:0071040">
    <property type="term" value="P:nuclear polyadenylation-dependent antisense transcript catabolic process"/>
    <property type="evidence" value="ECO:0007669"/>
    <property type="project" value="TreeGrafter"/>
</dbReference>
<dbReference type="InterPro" id="IPR010997">
    <property type="entry name" value="HRDC-like_sf"/>
</dbReference>
<feature type="non-terminal residue" evidence="11">
    <location>
        <position position="1"/>
    </location>
</feature>
<feature type="region of interest" description="Disordered" evidence="9">
    <location>
        <begin position="783"/>
        <end position="808"/>
    </location>
</feature>
<dbReference type="PROSITE" id="PS50967">
    <property type="entry name" value="HRDC"/>
    <property type="match status" value="1"/>
</dbReference>
<feature type="region of interest" description="Disordered" evidence="9">
    <location>
        <begin position="159"/>
        <end position="179"/>
    </location>
</feature>
<feature type="region of interest" description="Disordered" evidence="9">
    <location>
        <begin position="922"/>
        <end position="980"/>
    </location>
</feature>
<evidence type="ECO:0000256" key="2">
    <source>
        <dbReference type="ARBA" id="ARBA00022552"/>
    </source>
</evidence>